<dbReference type="CDD" id="cd18186">
    <property type="entry name" value="BTB_POZ_ZBTB_KLHL-like"/>
    <property type="match status" value="1"/>
</dbReference>
<protein>
    <recommendedName>
        <fullName evidence="7">BTB domain-containing protein</fullName>
    </recommendedName>
</protein>
<dbReference type="EMBL" id="CAJNNV010010022">
    <property type="protein sequence ID" value="CAE8598095.1"/>
    <property type="molecule type" value="Genomic_DNA"/>
</dbReference>
<feature type="domain" description="SAP" evidence="2">
    <location>
        <begin position="363"/>
        <end position="397"/>
    </location>
</feature>
<sequence length="406" mass="45303">MDLQHYCELSCVVQVANYRELTAVKSKDEYFCVPNFAALGGVFFSLYIYSKGRGAAEDEQVSLFLGIQTSKPLLVYWKIAVVAAQEHLPSEAFEIGKGGSATPREFNEIVTGSLFCPSKLLEEKGFLSDGTLYLRIQAKFVHKNRLDSPNAPDLEIRDTPRHVAQLCSDLGAALARKDGDVVLVAEGRELYAHRVVLRARSSVFRAMLDTSMTESSSGRIEIVDVAYATLSWLLVFIYTASLPEEAGTPEQVEPWVQLAKAADKYDVAGLANLCVEELKRRMSTSNVLRLLIAAESFRIASLKNACLQFATPCEKRMRSLHDQREFDDLGADLVRELFIFAYGTGKRRTTNEKEKEFDGKTTWSDLSKAQLQRACDERGLPTLGDREELTARLPAQSAVSESFWEV</sequence>
<dbReference type="InterPro" id="IPR003034">
    <property type="entry name" value="SAP_dom"/>
</dbReference>
<comment type="caution">
    <text evidence="4">The sequence shown here is derived from an EMBL/GenBank/DDBJ whole genome shotgun (WGS) entry which is preliminary data.</text>
</comment>
<evidence type="ECO:0000259" key="1">
    <source>
        <dbReference type="PROSITE" id="PS50097"/>
    </source>
</evidence>
<evidence type="ECO:0000313" key="4">
    <source>
        <dbReference type="EMBL" id="CAE8723740.1"/>
    </source>
</evidence>
<evidence type="ECO:0008006" key="7">
    <source>
        <dbReference type="Google" id="ProtNLM"/>
    </source>
</evidence>
<keyword evidence="6" id="KW-1185">Reference proteome</keyword>
<dbReference type="PROSITE" id="PS50097">
    <property type="entry name" value="BTB"/>
    <property type="match status" value="1"/>
</dbReference>
<dbReference type="SUPFAM" id="SSF49599">
    <property type="entry name" value="TRAF domain-like"/>
    <property type="match status" value="1"/>
</dbReference>
<proteinExistence type="predicted"/>
<accession>A0A813LIT2</accession>
<dbReference type="InterPro" id="IPR011333">
    <property type="entry name" value="SKP1/BTB/POZ_sf"/>
</dbReference>
<dbReference type="SMART" id="SM00225">
    <property type="entry name" value="BTB"/>
    <property type="match status" value="1"/>
</dbReference>
<evidence type="ECO:0000313" key="3">
    <source>
        <dbReference type="EMBL" id="CAE8598095.1"/>
    </source>
</evidence>
<evidence type="ECO:0000259" key="2">
    <source>
        <dbReference type="PROSITE" id="PS50800"/>
    </source>
</evidence>
<evidence type="ECO:0000313" key="6">
    <source>
        <dbReference type="Proteomes" id="UP000654075"/>
    </source>
</evidence>
<dbReference type="Proteomes" id="UP000654075">
    <property type="component" value="Unassembled WGS sequence"/>
</dbReference>
<name>A0A813LIT2_POLGL</name>
<evidence type="ECO:0000313" key="5">
    <source>
        <dbReference type="Proteomes" id="UP000626109"/>
    </source>
</evidence>
<dbReference type="PROSITE" id="PS50800">
    <property type="entry name" value="SAP"/>
    <property type="match status" value="1"/>
</dbReference>
<organism evidence="4 5">
    <name type="scientific">Polarella glacialis</name>
    <name type="common">Dinoflagellate</name>
    <dbReference type="NCBI Taxonomy" id="89957"/>
    <lineage>
        <taxon>Eukaryota</taxon>
        <taxon>Sar</taxon>
        <taxon>Alveolata</taxon>
        <taxon>Dinophyceae</taxon>
        <taxon>Suessiales</taxon>
        <taxon>Suessiaceae</taxon>
        <taxon>Polarella</taxon>
    </lineage>
</organism>
<reference evidence="4" key="1">
    <citation type="submission" date="2021-02" db="EMBL/GenBank/DDBJ databases">
        <authorList>
            <person name="Dougan E. K."/>
            <person name="Rhodes N."/>
            <person name="Thang M."/>
            <person name="Chan C."/>
        </authorList>
    </citation>
    <scope>NUCLEOTIDE SEQUENCE</scope>
</reference>
<dbReference type="PANTHER" id="PTHR24413">
    <property type="entry name" value="SPECKLE-TYPE POZ PROTEIN"/>
    <property type="match status" value="1"/>
</dbReference>
<dbReference type="Pfam" id="PF00651">
    <property type="entry name" value="BTB"/>
    <property type="match status" value="1"/>
</dbReference>
<dbReference type="OrthoDB" id="6359816at2759"/>
<gene>
    <name evidence="3" type="ORF">PGLA1383_LOCUS16506</name>
    <name evidence="4" type="ORF">PGLA2088_LOCUS43333</name>
</gene>
<dbReference type="Proteomes" id="UP000626109">
    <property type="component" value="Unassembled WGS sequence"/>
</dbReference>
<feature type="domain" description="BTB" evidence="1">
    <location>
        <begin position="179"/>
        <end position="246"/>
    </location>
</feature>
<dbReference type="EMBL" id="CAJNNW010034738">
    <property type="protein sequence ID" value="CAE8723740.1"/>
    <property type="molecule type" value="Genomic_DNA"/>
</dbReference>
<dbReference type="SUPFAM" id="SSF54695">
    <property type="entry name" value="POZ domain"/>
    <property type="match status" value="1"/>
</dbReference>
<dbReference type="AlphaFoldDB" id="A0A813LIT2"/>
<dbReference type="Gene3D" id="3.30.710.10">
    <property type="entry name" value="Potassium Channel Kv1.1, Chain A"/>
    <property type="match status" value="1"/>
</dbReference>
<dbReference type="InterPro" id="IPR000210">
    <property type="entry name" value="BTB/POZ_dom"/>
</dbReference>
<dbReference type="CDD" id="cd14733">
    <property type="entry name" value="BACK"/>
    <property type="match status" value="1"/>
</dbReference>